<evidence type="ECO:0000256" key="1">
    <source>
        <dbReference type="SAM" id="MobiDB-lite"/>
    </source>
</evidence>
<dbReference type="Proteomes" id="UP000799753">
    <property type="component" value="Unassembled WGS sequence"/>
</dbReference>
<feature type="region of interest" description="Disordered" evidence="1">
    <location>
        <begin position="220"/>
        <end position="368"/>
    </location>
</feature>
<keyword evidence="3" id="KW-1185">Reference proteome</keyword>
<feature type="compositionally biased region" description="Pro residues" evidence="1">
    <location>
        <begin position="348"/>
        <end position="361"/>
    </location>
</feature>
<dbReference type="EMBL" id="MU006823">
    <property type="protein sequence ID" value="KAF2634497.1"/>
    <property type="molecule type" value="Genomic_DNA"/>
</dbReference>
<gene>
    <name evidence="2" type="ORF">P280DRAFT_524055</name>
</gene>
<feature type="region of interest" description="Disordered" evidence="1">
    <location>
        <begin position="53"/>
        <end position="82"/>
    </location>
</feature>
<protein>
    <submittedName>
        <fullName evidence="2">Uncharacterized protein</fullName>
    </submittedName>
</protein>
<sequence>MQDLSPRRDARRNGACLSDLINDIDNWESGLKRRDSSGTMFVDFVDGEMKVSYRNPPCTSTSPSASRPRPAVVGSSYDAQTPVQGRSLRHQTSHVLADNGTMRLQQRPSGSMVVAGIDPETGFEYDYDGRIIHIHRGGHNRDIYAKTLNDSRSSVYSEYYHVDAQTYDPSATLTVDGGVNAGMDGPKEKRRSQKMVTFIREVFRKIEGMGWMKRLMERDLNMSMKDPQTRPPSSNKRWGIIREQNRPVSYPPPTSTSTSTSTSAGQNRTCRTTTSAQQLRTPSHSHRQPPSPPPPQTRQTPSPNHIHRINTPPNPDSPRHVRDLPPMRDSGMIPQPLVVRKNGVSTPPLTPSALPPPPPPKDAVLPRLEPGFSMEGVEGEADGLRSTSPGFFYSGGMDSLVRRKPLYSPRGV</sequence>
<dbReference type="OrthoDB" id="3799947at2759"/>
<name>A0A6A6RHG0_9PLEO</name>
<organism evidence="2 3">
    <name type="scientific">Massarina eburnea CBS 473.64</name>
    <dbReference type="NCBI Taxonomy" id="1395130"/>
    <lineage>
        <taxon>Eukaryota</taxon>
        <taxon>Fungi</taxon>
        <taxon>Dikarya</taxon>
        <taxon>Ascomycota</taxon>
        <taxon>Pezizomycotina</taxon>
        <taxon>Dothideomycetes</taxon>
        <taxon>Pleosporomycetidae</taxon>
        <taxon>Pleosporales</taxon>
        <taxon>Massarineae</taxon>
        <taxon>Massarinaceae</taxon>
        <taxon>Massarina</taxon>
    </lineage>
</organism>
<feature type="compositionally biased region" description="Basic and acidic residues" evidence="1">
    <location>
        <begin position="317"/>
        <end position="326"/>
    </location>
</feature>
<feature type="compositionally biased region" description="Low complexity" evidence="1">
    <location>
        <begin position="56"/>
        <end position="71"/>
    </location>
</feature>
<accession>A0A6A6RHG0</accession>
<dbReference type="AlphaFoldDB" id="A0A6A6RHG0"/>
<evidence type="ECO:0000313" key="2">
    <source>
        <dbReference type="EMBL" id="KAF2634497.1"/>
    </source>
</evidence>
<feature type="compositionally biased region" description="Polar residues" evidence="1">
    <location>
        <begin position="264"/>
        <end position="279"/>
    </location>
</feature>
<proteinExistence type="predicted"/>
<reference evidence="2" key="1">
    <citation type="journal article" date="2020" name="Stud. Mycol.">
        <title>101 Dothideomycetes genomes: a test case for predicting lifestyles and emergence of pathogens.</title>
        <authorList>
            <person name="Haridas S."/>
            <person name="Albert R."/>
            <person name="Binder M."/>
            <person name="Bloem J."/>
            <person name="Labutti K."/>
            <person name="Salamov A."/>
            <person name="Andreopoulos B."/>
            <person name="Baker S."/>
            <person name="Barry K."/>
            <person name="Bills G."/>
            <person name="Bluhm B."/>
            <person name="Cannon C."/>
            <person name="Castanera R."/>
            <person name="Culley D."/>
            <person name="Daum C."/>
            <person name="Ezra D."/>
            <person name="Gonzalez J."/>
            <person name="Henrissat B."/>
            <person name="Kuo A."/>
            <person name="Liang C."/>
            <person name="Lipzen A."/>
            <person name="Lutzoni F."/>
            <person name="Magnuson J."/>
            <person name="Mondo S."/>
            <person name="Nolan M."/>
            <person name="Ohm R."/>
            <person name="Pangilinan J."/>
            <person name="Park H.-J."/>
            <person name="Ramirez L."/>
            <person name="Alfaro M."/>
            <person name="Sun H."/>
            <person name="Tritt A."/>
            <person name="Yoshinaga Y."/>
            <person name="Zwiers L.-H."/>
            <person name="Turgeon B."/>
            <person name="Goodwin S."/>
            <person name="Spatafora J."/>
            <person name="Crous P."/>
            <person name="Grigoriev I."/>
        </authorList>
    </citation>
    <scope>NUCLEOTIDE SEQUENCE</scope>
    <source>
        <strain evidence="2">CBS 473.64</strain>
    </source>
</reference>
<evidence type="ECO:0000313" key="3">
    <source>
        <dbReference type="Proteomes" id="UP000799753"/>
    </source>
</evidence>